<keyword evidence="2" id="KW-0732">Signal</keyword>
<feature type="region of interest" description="Disordered" evidence="1">
    <location>
        <begin position="371"/>
        <end position="404"/>
    </location>
</feature>
<protein>
    <recommendedName>
        <fullName evidence="4">Tetratricopeptide repeat protein</fullName>
    </recommendedName>
</protein>
<feature type="chain" id="PRO_5043683551" description="Tetratricopeptide repeat protein" evidence="2">
    <location>
        <begin position="41"/>
        <end position="404"/>
    </location>
</feature>
<evidence type="ECO:0008006" key="4">
    <source>
        <dbReference type="Google" id="ProtNLM"/>
    </source>
</evidence>
<organism evidence="3">
    <name type="scientific">Halomonas sp. RT37</name>
    <dbReference type="NCBI Taxonomy" id="2950872"/>
    <lineage>
        <taxon>Bacteria</taxon>
        <taxon>Pseudomonadati</taxon>
        <taxon>Pseudomonadota</taxon>
        <taxon>Gammaproteobacteria</taxon>
        <taxon>Oceanospirillales</taxon>
        <taxon>Halomonadaceae</taxon>
        <taxon>Halomonas</taxon>
    </lineage>
</organism>
<name>A0AAU7KLQ0_9GAMM</name>
<evidence type="ECO:0000256" key="2">
    <source>
        <dbReference type="SAM" id="SignalP"/>
    </source>
</evidence>
<accession>A0AAU7KLQ0</accession>
<evidence type="ECO:0000313" key="3">
    <source>
        <dbReference type="EMBL" id="XBO72617.1"/>
    </source>
</evidence>
<dbReference type="SUPFAM" id="SSF81901">
    <property type="entry name" value="HCP-like"/>
    <property type="match status" value="1"/>
</dbReference>
<gene>
    <name evidence="3" type="ORF">NFG58_07935</name>
</gene>
<dbReference type="SUPFAM" id="SSF48452">
    <property type="entry name" value="TPR-like"/>
    <property type="match status" value="1"/>
</dbReference>
<sequence length="404" mass="42919">MAVLLKTTPLGRYLQGTGAALALGLMAGLAGALASPAASAAPTLSGGIIADLKGLEQRLADDPAGVEAKAESQAERLTGGNASDRWARALYLQLAAGAASAQNRPEEAADHLASARRIDGVEQAQRDRWLRQEIEQRIQAQQRQQARALLEDWLLRHEDVEALWTLAELAAADEDWEAAADGVERAKAADPQPSQARLDFAGGVMHKSGRLDQALAALEARLATDPADADAWRRAAAMAQRLGDPVRAAALWEAGWRQSALSGNDDLERRIELHLAAGTPARAAELLERALAEGVLEDSEQRRRLLAEAWFQARDHDQALHAWQTLAERSDAGSDWLRLGQIAAGWGREQTAREALNRALAKGEDEAKTWLGALSAGSQTGQGAAAEPGAGATDSPRPSDEGAG</sequence>
<dbReference type="Gene3D" id="1.25.40.10">
    <property type="entry name" value="Tetratricopeptide repeat domain"/>
    <property type="match status" value="2"/>
</dbReference>
<evidence type="ECO:0000256" key="1">
    <source>
        <dbReference type="SAM" id="MobiDB-lite"/>
    </source>
</evidence>
<dbReference type="RefSeq" id="WP_348827910.1">
    <property type="nucleotide sequence ID" value="NZ_CP098827.1"/>
</dbReference>
<dbReference type="InterPro" id="IPR011990">
    <property type="entry name" value="TPR-like_helical_dom_sf"/>
</dbReference>
<dbReference type="AlphaFoldDB" id="A0AAU7KLQ0"/>
<proteinExistence type="predicted"/>
<dbReference type="EMBL" id="CP098827">
    <property type="protein sequence ID" value="XBO72617.1"/>
    <property type="molecule type" value="Genomic_DNA"/>
</dbReference>
<feature type="compositionally biased region" description="Low complexity" evidence="1">
    <location>
        <begin position="372"/>
        <end position="392"/>
    </location>
</feature>
<feature type="signal peptide" evidence="2">
    <location>
        <begin position="1"/>
        <end position="40"/>
    </location>
</feature>
<reference evidence="3" key="1">
    <citation type="submission" date="2022-06" db="EMBL/GenBank/DDBJ databases">
        <title>A novel DMS-producing enzyme.</title>
        <authorList>
            <person name="Zhang Y."/>
        </authorList>
    </citation>
    <scope>NUCLEOTIDE SEQUENCE</scope>
    <source>
        <strain evidence="3">RT37</strain>
    </source>
</reference>